<dbReference type="AlphaFoldDB" id="A0A7Y0FP06"/>
<proteinExistence type="predicted"/>
<organism evidence="4 5">
    <name type="scientific">Hymenobacter polaris</name>
    <dbReference type="NCBI Taxonomy" id="2682546"/>
    <lineage>
        <taxon>Bacteria</taxon>
        <taxon>Pseudomonadati</taxon>
        <taxon>Bacteroidota</taxon>
        <taxon>Cytophagia</taxon>
        <taxon>Cytophagales</taxon>
        <taxon>Hymenobacteraceae</taxon>
        <taxon>Hymenobacter</taxon>
    </lineage>
</organism>
<evidence type="ECO:0000256" key="2">
    <source>
        <dbReference type="ARBA" id="ARBA00023315"/>
    </source>
</evidence>
<reference evidence="4 5" key="1">
    <citation type="submission" date="2020-04" db="EMBL/GenBank/DDBJ databases">
        <title>Hymenobacter polaris sp. nov., isolated from Arctic soil.</title>
        <authorList>
            <person name="Dahal R.H."/>
        </authorList>
    </citation>
    <scope>NUCLEOTIDE SEQUENCE [LARGE SCALE GENOMIC DNA]</scope>
    <source>
        <strain evidence="4 5">RP-2-7</strain>
    </source>
</reference>
<comment type="caution">
    <text evidence="4">The sequence shown here is derived from an EMBL/GenBank/DDBJ whole genome shotgun (WGS) entry which is preliminary data.</text>
</comment>
<sequence length="156" mass="17194">MLTLARTTSENPDFRTLVQRLDQDLAARDGAEATFYAQYNKLDLIRHAVVAYADGQPVGCGAFKEFEAGAVEIKRMYVAPTQRRQGVAQAVLSELERWATKLGYATAVLETGRRQPEAIALYQRSGYHLTANYGQYVGVANSVCMRKSLESTVSPG</sequence>
<dbReference type="EMBL" id="JABBGH010000003">
    <property type="protein sequence ID" value="NML66914.1"/>
    <property type="molecule type" value="Genomic_DNA"/>
</dbReference>
<dbReference type="PANTHER" id="PTHR43877">
    <property type="entry name" value="AMINOALKYLPHOSPHONATE N-ACETYLTRANSFERASE-RELATED-RELATED"/>
    <property type="match status" value="1"/>
</dbReference>
<dbReference type="InterPro" id="IPR050832">
    <property type="entry name" value="Bact_Acetyltransf"/>
</dbReference>
<dbReference type="InterPro" id="IPR016181">
    <property type="entry name" value="Acyl_CoA_acyltransferase"/>
</dbReference>
<evidence type="ECO:0000313" key="5">
    <source>
        <dbReference type="Proteomes" id="UP000559626"/>
    </source>
</evidence>
<gene>
    <name evidence="4" type="ORF">HHL22_17040</name>
</gene>
<dbReference type="Gene3D" id="3.40.630.30">
    <property type="match status" value="1"/>
</dbReference>
<dbReference type="Proteomes" id="UP000559626">
    <property type="component" value="Unassembled WGS sequence"/>
</dbReference>
<keyword evidence="1 4" id="KW-0808">Transferase</keyword>
<feature type="domain" description="N-acetyltransferase" evidence="3">
    <location>
        <begin position="1"/>
        <end position="150"/>
    </location>
</feature>
<dbReference type="RefSeq" id="WP_169532618.1">
    <property type="nucleotide sequence ID" value="NZ_JABBGH010000003.1"/>
</dbReference>
<dbReference type="InterPro" id="IPR000182">
    <property type="entry name" value="GNAT_dom"/>
</dbReference>
<dbReference type="SUPFAM" id="SSF55729">
    <property type="entry name" value="Acyl-CoA N-acyltransferases (Nat)"/>
    <property type="match status" value="1"/>
</dbReference>
<dbReference type="PANTHER" id="PTHR43877:SF2">
    <property type="entry name" value="AMINOALKYLPHOSPHONATE N-ACETYLTRANSFERASE-RELATED"/>
    <property type="match status" value="1"/>
</dbReference>
<evidence type="ECO:0000256" key="1">
    <source>
        <dbReference type="ARBA" id="ARBA00022679"/>
    </source>
</evidence>
<name>A0A7Y0FP06_9BACT</name>
<dbReference type="PROSITE" id="PS51186">
    <property type="entry name" value="GNAT"/>
    <property type="match status" value="1"/>
</dbReference>
<keyword evidence="2" id="KW-0012">Acyltransferase</keyword>
<evidence type="ECO:0000313" key="4">
    <source>
        <dbReference type="EMBL" id="NML66914.1"/>
    </source>
</evidence>
<dbReference type="Pfam" id="PF00583">
    <property type="entry name" value="Acetyltransf_1"/>
    <property type="match status" value="1"/>
</dbReference>
<keyword evidence="5" id="KW-1185">Reference proteome</keyword>
<evidence type="ECO:0000259" key="3">
    <source>
        <dbReference type="PROSITE" id="PS51186"/>
    </source>
</evidence>
<dbReference type="CDD" id="cd04301">
    <property type="entry name" value="NAT_SF"/>
    <property type="match status" value="1"/>
</dbReference>
<accession>A0A7Y0FP06</accession>
<protein>
    <submittedName>
        <fullName evidence="4">GNAT family N-acetyltransferase</fullName>
    </submittedName>
</protein>
<dbReference type="GO" id="GO:0016747">
    <property type="term" value="F:acyltransferase activity, transferring groups other than amino-acyl groups"/>
    <property type="evidence" value="ECO:0007669"/>
    <property type="project" value="InterPro"/>
</dbReference>